<dbReference type="Proteomes" id="UP000230859">
    <property type="component" value="Unassembled WGS sequence"/>
</dbReference>
<evidence type="ECO:0000313" key="2">
    <source>
        <dbReference type="EMBL" id="PIQ86635.1"/>
    </source>
</evidence>
<evidence type="ECO:0000256" key="1">
    <source>
        <dbReference type="SAM" id="SignalP"/>
    </source>
</evidence>
<feature type="signal peptide" evidence="1">
    <location>
        <begin position="1"/>
        <end position="24"/>
    </location>
</feature>
<name>A0A2H0LT12_9BACT</name>
<comment type="caution">
    <text evidence="2">The sequence shown here is derived from an EMBL/GenBank/DDBJ whole genome shotgun (WGS) entry which is preliminary data.</text>
</comment>
<sequence>MKAFSKFVLAGFIMMMCHNSFLMAEEMTQAPNDQEAKMAKMEAMMAPGPEHALLADLEGEWSYTAKFWMTPDAQPEETTGTSDQYLIYDDRFLEQDIEGTWMEKPFEGTGILGYDRIRGEYVSTWFDNMATGIMTITGQYDPATKTIHLSGTVACPMTGDKNQSVRVEYILTDEDHHAYHSYTIGPDGKEFKQMEIEYTREV</sequence>
<dbReference type="Pfam" id="PF07617">
    <property type="entry name" value="DUF1579"/>
    <property type="match status" value="1"/>
</dbReference>
<feature type="chain" id="PRO_5013755836" description="DUF1579 domain-containing protein" evidence="1">
    <location>
        <begin position="25"/>
        <end position="202"/>
    </location>
</feature>
<organism evidence="2 3">
    <name type="scientific">Candidatus Abzuiibacterium crystallinum</name>
    <dbReference type="NCBI Taxonomy" id="1974748"/>
    <lineage>
        <taxon>Bacteria</taxon>
        <taxon>Pseudomonadati</taxon>
        <taxon>Candidatus Omnitrophota</taxon>
        <taxon>Candidatus Abzuiibacterium</taxon>
    </lineage>
</organism>
<protein>
    <recommendedName>
        <fullName evidence="4">DUF1579 domain-containing protein</fullName>
    </recommendedName>
</protein>
<dbReference type="EMBL" id="PCVY01000039">
    <property type="protein sequence ID" value="PIQ86635.1"/>
    <property type="molecule type" value="Genomic_DNA"/>
</dbReference>
<keyword evidence="1" id="KW-0732">Signal</keyword>
<accession>A0A2H0LT12</accession>
<reference evidence="2 3" key="1">
    <citation type="submission" date="2017-09" db="EMBL/GenBank/DDBJ databases">
        <title>Depth-based differentiation of microbial function through sediment-hosted aquifers and enrichment of novel symbionts in the deep terrestrial subsurface.</title>
        <authorList>
            <person name="Probst A.J."/>
            <person name="Ladd B."/>
            <person name="Jarett J.K."/>
            <person name="Geller-Mcgrath D.E."/>
            <person name="Sieber C.M."/>
            <person name="Emerson J.B."/>
            <person name="Anantharaman K."/>
            <person name="Thomas B.C."/>
            <person name="Malmstrom R."/>
            <person name="Stieglmeier M."/>
            <person name="Klingl A."/>
            <person name="Woyke T."/>
            <person name="Ryan C.M."/>
            <person name="Banfield J.F."/>
        </authorList>
    </citation>
    <scope>NUCLEOTIDE SEQUENCE [LARGE SCALE GENOMIC DNA]</scope>
    <source>
        <strain evidence="2">CG11_big_fil_rev_8_21_14_0_20_45_26</strain>
    </source>
</reference>
<gene>
    <name evidence="2" type="ORF">COV74_03995</name>
</gene>
<evidence type="ECO:0000313" key="3">
    <source>
        <dbReference type="Proteomes" id="UP000230859"/>
    </source>
</evidence>
<evidence type="ECO:0008006" key="4">
    <source>
        <dbReference type="Google" id="ProtNLM"/>
    </source>
</evidence>
<proteinExistence type="predicted"/>
<dbReference type="AlphaFoldDB" id="A0A2H0LT12"/>
<dbReference type="InterPro" id="IPR011473">
    <property type="entry name" value="DUF1579"/>
</dbReference>